<evidence type="ECO:0000256" key="3">
    <source>
        <dbReference type="ARBA" id="ARBA00023125"/>
    </source>
</evidence>
<dbReference type="InterPro" id="IPR000843">
    <property type="entry name" value="HTH_LacI"/>
</dbReference>
<dbReference type="Pfam" id="PF13377">
    <property type="entry name" value="Peripla_BP_3"/>
    <property type="match status" value="1"/>
</dbReference>
<keyword evidence="1" id="KW-0678">Repressor</keyword>
<keyword evidence="7" id="KW-1185">Reference proteome</keyword>
<gene>
    <name evidence="6" type="ORF">K0B96_10800</name>
</gene>
<protein>
    <submittedName>
        <fullName evidence="6">LacI family transcriptional regulator</fullName>
    </submittedName>
</protein>
<dbReference type="SUPFAM" id="SSF53822">
    <property type="entry name" value="Periplasmic binding protein-like I"/>
    <property type="match status" value="1"/>
</dbReference>
<dbReference type="PANTHER" id="PTHR30146">
    <property type="entry name" value="LACI-RELATED TRANSCRIPTIONAL REPRESSOR"/>
    <property type="match status" value="1"/>
</dbReference>
<dbReference type="Pfam" id="PF00356">
    <property type="entry name" value="LacI"/>
    <property type="match status" value="1"/>
</dbReference>
<dbReference type="InterPro" id="IPR028082">
    <property type="entry name" value="Peripla_BP_I"/>
</dbReference>
<dbReference type="SUPFAM" id="SSF47413">
    <property type="entry name" value="lambda repressor-like DNA-binding domains"/>
    <property type="match status" value="1"/>
</dbReference>
<dbReference type="Proteomes" id="UP000825051">
    <property type="component" value="Chromosome"/>
</dbReference>
<keyword evidence="2" id="KW-0805">Transcription regulation</keyword>
<reference evidence="6" key="1">
    <citation type="submission" date="2021-08" db="EMBL/GenBank/DDBJ databases">
        <title>Genome of a novel bacterium of the phylum Verrucomicrobia, Oleiharenicola sp. KSB-15.</title>
        <authorList>
            <person name="Chung J.-H."/>
            <person name="Ahn J.-H."/>
            <person name="Yoon Y."/>
            <person name="Kim D.-Y."/>
            <person name="An S.-H."/>
            <person name="Park I."/>
            <person name="Yeon J."/>
        </authorList>
    </citation>
    <scope>NUCLEOTIDE SEQUENCE</scope>
    <source>
        <strain evidence="6">KSB-15</strain>
    </source>
</reference>
<evidence type="ECO:0000256" key="1">
    <source>
        <dbReference type="ARBA" id="ARBA00022491"/>
    </source>
</evidence>
<dbReference type="GO" id="GO:0000976">
    <property type="term" value="F:transcription cis-regulatory region binding"/>
    <property type="evidence" value="ECO:0007669"/>
    <property type="project" value="TreeGrafter"/>
</dbReference>
<keyword evidence="3" id="KW-0238">DNA-binding</keyword>
<dbReference type="PROSITE" id="PS50932">
    <property type="entry name" value="HTH_LACI_2"/>
    <property type="match status" value="1"/>
</dbReference>
<feature type="domain" description="HTH lacI-type" evidence="5">
    <location>
        <begin position="5"/>
        <end position="59"/>
    </location>
</feature>
<dbReference type="KEGG" id="ole:K0B96_10800"/>
<name>A0A8F9TU34_9BACT</name>
<proteinExistence type="predicted"/>
<dbReference type="RefSeq" id="WP_220160913.1">
    <property type="nucleotide sequence ID" value="NZ_CP080507.1"/>
</dbReference>
<dbReference type="Gene3D" id="3.40.50.2300">
    <property type="match status" value="2"/>
</dbReference>
<dbReference type="SMART" id="SM00354">
    <property type="entry name" value="HTH_LACI"/>
    <property type="match status" value="1"/>
</dbReference>
<dbReference type="PANTHER" id="PTHR30146:SF148">
    <property type="entry name" value="HTH-TYPE TRANSCRIPTIONAL REPRESSOR PURR-RELATED"/>
    <property type="match status" value="1"/>
</dbReference>
<dbReference type="InterPro" id="IPR046335">
    <property type="entry name" value="LacI/GalR-like_sensor"/>
</dbReference>
<dbReference type="CDD" id="cd01392">
    <property type="entry name" value="HTH_LacI"/>
    <property type="match status" value="1"/>
</dbReference>
<evidence type="ECO:0000313" key="6">
    <source>
        <dbReference type="EMBL" id="QYM77809.1"/>
    </source>
</evidence>
<dbReference type="AlphaFoldDB" id="A0A8F9TU34"/>
<dbReference type="Gene3D" id="1.10.260.40">
    <property type="entry name" value="lambda repressor-like DNA-binding domains"/>
    <property type="match status" value="1"/>
</dbReference>
<organism evidence="6 7">
    <name type="scientific">Horticoccus luteus</name>
    <dbReference type="NCBI Taxonomy" id="2862869"/>
    <lineage>
        <taxon>Bacteria</taxon>
        <taxon>Pseudomonadati</taxon>
        <taxon>Verrucomicrobiota</taxon>
        <taxon>Opitutia</taxon>
        <taxon>Opitutales</taxon>
        <taxon>Opitutaceae</taxon>
        <taxon>Horticoccus</taxon>
    </lineage>
</organism>
<sequence length="354" mass="40322">MQNETTLQDVAQAAGVHRTTVSLSLRDNPRIPQATRDRVKAIARELGYRTNPLVSALMQVRRSGKPPKQATIAFVTNYPTRYGWKPEHHDRPDFFPGAAARAEDFGYKVEHFWLAEPGMTPHRFCDILSARGINGLIIGRLPTGQDSLELEWDRFSCVALGMTLRSPILHHVTENHFDTVWQAMERCVERGYQRIGFAFTDKQDSPHVGDRWLGAYLRQQLRLPAKNRLPVCPQDPTNEEQFRKWFLDHEPDALLVNNPRLAVEWLKKIGRRVPGDVAMVALEHRRELACTGVFYDPAKIGALAVEMLIGLMHRNEAGVPAVQHEILLTGAWHEDCMLPVRVRREMKPVPANRS</sequence>
<dbReference type="GO" id="GO:0003700">
    <property type="term" value="F:DNA-binding transcription factor activity"/>
    <property type="evidence" value="ECO:0007669"/>
    <property type="project" value="TreeGrafter"/>
</dbReference>
<accession>A0A8F9TU34</accession>
<dbReference type="InterPro" id="IPR010982">
    <property type="entry name" value="Lambda_DNA-bd_dom_sf"/>
</dbReference>
<evidence type="ECO:0000313" key="7">
    <source>
        <dbReference type="Proteomes" id="UP000825051"/>
    </source>
</evidence>
<evidence type="ECO:0000256" key="4">
    <source>
        <dbReference type="ARBA" id="ARBA00023163"/>
    </source>
</evidence>
<evidence type="ECO:0000256" key="2">
    <source>
        <dbReference type="ARBA" id="ARBA00023015"/>
    </source>
</evidence>
<dbReference type="EMBL" id="CP080507">
    <property type="protein sequence ID" value="QYM77809.1"/>
    <property type="molecule type" value="Genomic_DNA"/>
</dbReference>
<keyword evidence="4" id="KW-0804">Transcription</keyword>
<evidence type="ECO:0000259" key="5">
    <source>
        <dbReference type="PROSITE" id="PS50932"/>
    </source>
</evidence>